<evidence type="ECO:0000256" key="3">
    <source>
        <dbReference type="ARBA" id="ARBA00022723"/>
    </source>
</evidence>
<evidence type="ECO:0008006" key="13">
    <source>
        <dbReference type="Google" id="ProtNLM"/>
    </source>
</evidence>
<proteinExistence type="inferred from homology"/>
<evidence type="ECO:0000256" key="8">
    <source>
        <dbReference type="ARBA" id="ARBA00023163"/>
    </source>
</evidence>
<keyword evidence="3" id="KW-0479">Metal-binding</keyword>
<dbReference type="GO" id="GO:0070860">
    <property type="term" value="C:RNA polymerase I core factor complex"/>
    <property type="evidence" value="ECO:0007669"/>
    <property type="project" value="InterPro"/>
</dbReference>
<evidence type="ECO:0000256" key="10">
    <source>
        <dbReference type="SAM" id="MobiDB-lite"/>
    </source>
</evidence>
<comment type="subcellular location">
    <subcellularLocation>
        <location evidence="1">Nucleus</location>
        <location evidence="1">Nucleolus</location>
    </subcellularLocation>
</comment>
<keyword evidence="12" id="KW-1185">Reference proteome</keyword>
<keyword evidence="9" id="KW-0539">Nucleus</keyword>
<dbReference type="AlphaFoldDB" id="A0A0D3JY87"/>
<dbReference type="GO" id="GO:0042790">
    <property type="term" value="P:nucleolar large rRNA transcription by RNA polymerase I"/>
    <property type="evidence" value="ECO:0007669"/>
    <property type="project" value="TreeGrafter"/>
</dbReference>
<keyword evidence="5" id="KW-0862">Zinc</keyword>
<evidence type="ECO:0000256" key="5">
    <source>
        <dbReference type="ARBA" id="ARBA00022833"/>
    </source>
</evidence>
<evidence type="ECO:0000256" key="6">
    <source>
        <dbReference type="ARBA" id="ARBA00023015"/>
    </source>
</evidence>
<dbReference type="EnsemblProtists" id="EOD28472">
    <property type="protein sequence ID" value="EOD28472"/>
    <property type="gene ID" value="EMIHUDRAFT_204355"/>
</dbReference>
<dbReference type="GO" id="GO:0008270">
    <property type="term" value="F:zinc ion binding"/>
    <property type="evidence" value="ECO:0007669"/>
    <property type="project" value="UniProtKB-KW"/>
</dbReference>
<feature type="compositionally biased region" description="Basic and acidic residues" evidence="10">
    <location>
        <begin position="1"/>
        <end position="11"/>
    </location>
</feature>
<comment type="similarity">
    <text evidence="2">Belongs to the RRN7/TAF1B family.</text>
</comment>
<dbReference type="RefSeq" id="XP_005780901.1">
    <property type="nucleotide sequence ID" value="XM_005780844.1"/>
</dbReference>
<evidence type="ECO:0000256" key="7">
    <source>
        <dbReference type="ARBA" id="ARBA00023125"/>
    </source>
</evidence>
<keyword evidence="8" id="KW-0804">Transcription</keyword>
<keyword evidence="4" id="KW-0863">Zinc-finger</keyword>
<reference evidence="11" key="2">
    <citation type="submission" date="2024-10" db="UniProtKB">
        <authorList>
            <consortium name="EnsemblProtists"/>
        </authorList>
    </citation>
    <scope>IDENTIFICATION</scope>
</reference>
<accession>A0A0D3JY87</accession>
<feature type="region of interest" description="Disordered" evidence="10">
    <location>
        <begin position="1"/>
        <end position="20"/>
    </location>
</feature>
<keyword evidence="7" id="KW-0238">DNA-binding</keyword>
<evidence type="ECO:0000256" key="9">
    <source>
        <dbReference type="ARBA" id="ARBA00023242"/>
    </source>
</evidence>
<dbReference type="InterPro" id="IPR033599">
    <property type="entry name" value="TAF1B/Rrn7"/>
</dbReference>
<dbReference type="KEGG" id="ehx:EMIHUDRAFT_204355"/>
<name>A0A0D3JY87_EMIH1</name>
<evidence type="ECO:0000256" key="4">
    <source>
        <dbReference type="ARBA" id="ARBA00022771"/>
    </source>
</evidence>
<dbReference type="GeneID" id="17274018"/>
<evidence type="ECO:0000313" key="12">
    <source>
        <dbReference type="Proteomes" id="UP000013827"/>
    </source>
</evidence>
<dbReference type="PaxDb" id="2903-EOD28472"/>
<protein>
    <recommendedName>
        <fullName evidence="13">TFIIB-type domain-containing protein</fullName>
    </recommendedName>
</protein>
<dbReference type="PANTHER" id="PTHR31576">
    <property type="entry name" value="TATA BOX-BINDING PROTEIN-ASSOCIATED FACTOR RNA POLYMERASE I SUBUNIT B"/>
    <property type="match status" value="1"/>
</dbReference>
<reference evidence="12" key="1">
    <citation type="journal article" date="2013" name="Nature">
        <title>Pan genome of the phytoplankton Emiliania underpins its global distribution.</title>
        <authorList>
            <person name="Read B.A."/>
            <person name="Kegel J."/>
            <person name="Klute M.J."/>
            <person name="Kuo A."/>
            <person name="Lefebvre S.C."/>
            <person name="Maumus F."/>
            <person name="Mayer C."/>
            <person name="Miller J."/>
            <person name="Monier A."/>
            <person name="Salamov A."/>
            <person name="Young J."/>
            <person name="Aguilar M."/>
            <person name="Claverie J.M."/>
            <person name="Frickenhaus S."/>
            <person name="Gonzalez K."/>
            <person name="Herman E.K."/>
            <person name="Lin Y.C."/>
            <person name="Napier J."/>
            <person name="Ogata H."/>
            <person name="Sarno A.F."/>
            <person name="Shmutz J."/>
            <person name="Schroeder D."/>
            <person name="de Vargas C."/>
            <person name="Verret F."/>
            <person name="von Dassow P."/>
            <person name="Valentin K."/>
            <person name="Van de Peer Y."/>
            <person name="Wheeler G."/>
            <person name="Dacks J.B."/>
            <person name="Delwiche C.F."/>
            <person name="Dyhrman S.T."/>
            <person name="Glockner G."/>
            <person name="John U."/>
            <person name="Richards T."/>
            <person name="Worden A.Z."/>
            <person name="Zhang X."/>
            <person name="Grigoriev I.V."/>
            <person name="Allen A.E."/>
            <person name="Bidle K."/>
            <person name="Borodovsky M."/>
            <person name="Bowler C."/>
            <person name="Brownlee C."/>
            <person name="Cock J.M."/>
            <person name="Elias M."/>
            <person name="Gladyshev V.N."/>
            <person name="Groth M."/>
            <person name="Guda C."/>
            <person name="Hadaegh A."/>
            <person name="Iglesias-Rodriguez M.D."/>
            <person name="Jenkins J."/>
            <person name="Jones B.M."/>
            <person name="Lawson T."/>
            <person name="Leese F."/>
            <person name="Lindquist E."/>
            <person name="Lobanov A."/>
            <person name="Lomsadze A."/>
            <person name="Malik S.B."/>
            <person name="Marsh M.E."/>
            <person name="Mackinder L."/>
            <person name="Mock T."/>
            <person name="Mueller-Roeber B."/>
            <person name="Pagarete A."/>
            <person name="Parker M."/>
            <person name="Probert I."/>
            <person name="Quesneville H."/>
            <person name="Raines C."/>
            <person name="Rensing S.A."/>
            <person name="Riano-Pachon D.M."/>
            <person name="Richier S."/>
            <person name="Rokitta S."/>
            <person name="Shiraiwa Y."/>
            <person name="Soanes D.M."/>
            <person name="van der Giezen M."/>
            <person name="Wahlund T.M."/>
            <person name="Williams B."/>
            <person name="Wilson W."/>
            <person name="Wolfe G."/>
            <person name="Wurch L.L."/>
        </authorList>
    </citation>
    <scope>NUCLEOTIDE SEQUENCE</scope>
</reference>
<dbReference type="PANTHER" id="PTHR31576:SF2">
    <property type="entry name" value="TATA BOX-BINDING PROTEIN-ASSOCIATED FACTOR RNA POLYMERASE I SUBUNIT B"/>
    <property type="match status" value="1"/>
</dbReference>
<dbReference type="GO" id="GO:0001164">
    <property type="term" value="F:RNA polymerase I core promoter sequence-specific DNA binding"/>
    <property type="evidence" value="ECO:0007669"/>
    <property type="project" value="InterPro"/>
</dbReference>
<evidence type="ECO:0000256" key="2">
    <source>
        <dbReference type="ARBA" id="ARBA00006899"/>
    </source>
</evidence>
<sequence>MGGTQDQRDRSPQAARRLRGTHRCHSCGSTSFEPGHDGGLTCVDCGVQLRGFVEEQADAGVADGAQLRYRVHSAGGPSTLAAATVQPEAALPTVRLAFEAFQALLLALLRPLEERIGAAASSRGGADGALRASAHSLWRHTARLFSARPLDEEVTSRRGLPKAAVGGGQIVLSAQLALAVLLLACEEGASAAGVSAAHLVEWCRAGQLPLLSFALTAPSAYLPLVRWLPGLLRPYGSGSSGSSFPTADSLALLATRLRKALHLRAPPVRLQVLLGRLAADAGLPAEVGRLAVRLVGRGVEAAVRKLAPQADAEKESDLALSGRAQVAGAAALLVAVKLRCDVAAPLLDYCSAGAEATEEEEATQLGGHGDAGAAGADAVGAAADAPSASGAAGEDFWRGLQPGLLRALLGCPRLGDPLLQAEAEEVRAPLLSERGAAVEAQAVAAVHRLAAWSPTELLLLPPEARCAHAAWAAHELLDPANRARLFDEQLHEISDFESRARGALQAEPGLGDGGDGDVSSLLGGASAACAARRFVRCGSRAAADGPRHALVVRALAAVAGCSTARIERAAELLERRAFPPYKCKGDLLQVVNAPGGSGKTLALATLLAEQEEIRSRSATWQLVAGLGSCDPPE</sequence>
<evidence type="ECO:0000313" key="11">
    <source>
        <dbReference type="EnsemblProtists" id="EOD28472"/>
    </source>
</evidence>
<dbReference type="Proteomes" id="UP000013827">
    <property type="component" value="Unassembled WGS sequence"/>
</dbReference>
<dbReference type="HOGENOM" id="CLU_432426_0_0_1"/>
<organism evidence="11 12">
    <name type="scientific">Emiliania huxleyi (strain CCMP1516)</name>
    <dbReference type="NCBI Taxonomy" id="280463"/>
    <lineage>
        <taxon>Eukaryota</taxon>
        <taxon>Haptista</taxon>
        <taxon>Haptophyta</taxon>
        <taxon>Prymnesiophyceae</taxon>
        <taxon>Isochrysidales</taxon>
        <taxon>Noelaerhabdaceae</taxon>
        <taxon>Emiliania</taxon>
    </lineage>
</organism>
<evidence type="ECO:0000256" key="1">
    <source>
        <dbReference type="ARBA" id="ARBA00004604"/>
    </source>
</evidence>
<keyword evidence="6" id="KW-0805">Transcription regulation</keyword>